<evidence type="ECO:0000313" key="5">
    <source>
        <dbReference type="Proteomes" id="UP000029507"/>
    </source>
</evidence>
<reference evidence="4 5" key="1">
    <citation type="submission" date="2014-08" db="EMBL/GenBank/DDBJ databases">
        <title>Comparative genomics of the Paenibacillus odorifer group.</title>
        <authorList>
            <person name="den Bakker H.C."/>
            <person name="Tsai Y.-C."/>
            <person name="Martin N."/>
            <person name="Korlach J."/>
            <person name="Wiedmann M."/>
        </authorList>
    </citation>
    <scope>NUCLEOTIDE SEQUENCE [LARGE SCALE GENOMIC DNA]</scope>
    <source>
        <strain evidence="4 5">DSM 14472</strain>
    </source>
</reference>
<dbReference type="SUPFAM" id="SSF52833">
    <property type="entry name" value="Thioredoxin-like"/>
    <property type="match status" value="1"/>
</dbReference>
<dbReference type="OrthoDB" id="25753at2"/>
<dbReference type="PROSITE" id="PS51352">
    <property type="entry name" value="THIOREDOXIN_2"/>
    <property type="match status" value="1"/>
</dbReference>
<dbReference type="GO" id="GO:0016209">
    <property type="term" value="F:antioxidant activity"/>
    <property type="evidence" value="ECO:0007669"/>
    <property type="project" value="InterPro"/>
</dbReference>
<gene>
    <name evidence="4" type="ORF">PSTEL_14660</name>
</gene>
<dbReference type="Proteomes" id="UP000029507">
    <property type="component" value="Chromosome"/>
</dbReference>
<organism evidence="4 5">
    <name type="scientific">Paenibacillus stellifer</name>
    <dbReference type="NCBI Taxonomy" id="169760"/>
    <lineage>
        <taxon>Bacteria</taxon>
        <taxon>Bacillati</taxon>
        <taxon>Bacillota</taxon>
        <taxon>Bacilli</taxon>
        <taxon>Bacillales</taxon>
        <taxon>Paenibacillaceae</taxon>
        <taxon>Paenibacillus</taxon>
    </lineage>
</organism>
<dbReference type="InterPro" id="IPR036249">
    <property type="entry name" value="Thioredoxin-like_sf"/>
</dbReference>
<dbReference type="AlphaFoldDB" id="A0A089LT87"/>
<evidence type="ECO:0000256" key="2">
    <source>
        <dbReference type="SAM" id="MobiDB-lite"/>
    </source>
</evidence>
<accession>A0A089LT87</accession>
<evidence type="ECO:0000259" key="3">
    <source>
        <dbReference type="PROSITE" id="PS51352"/>
    </source>
</evidence>
<dbReference type="PANTHER" id="PTHR42852:SF13">
    <property type="entry name" value="PROTEIN DIPZ"/>
    <property type="match status" value="1"/>
</dbReference>
<feature type="region of interest" description="Disordered" evidence="2">
    <location>
        <begin position="28"/>
        <end position="48"/>
    </location>
</feature>
<dbReference type="PANTHER" id="PTHR42852">
    <property type="entry name" value="THIOL:DISULFIDE INTERCHANGE PROTEIN DSBE"/>
    <property type="match status" value="1"/>
</dbReference>
<dbReference type="InterPro" id="IPR017937">
    <property type="entry name" value="Thioredoxin_CS"/>
</dbReference>
<dbReference type="PROSITE" id="PS00194">
    <property type="entry name" value="THIOREDOXIN_1"/>
    <property type="match status" value="1"/>
</dbReference>
<feature type="domain" description="Thioredoxin" evidence="3">
    <location>
        <begin position="46"/>
        <end position="184"/>
    </location>
</feature>
<dbReference type="CDD" id="cd02966">
    <property type="entry name" value="TlpA_like_family"/>
    <property type="match status" value="1"/>
</dbReference>
<dbReference type="GO" id="GO:0016491">
    <property type="term" value="F:oxidoreductase activity"/>
    <property type="evidence" value="ECO:0007669"/>
    <property type="project" value="InterPro"/>
</dbReference>
<protein>
    <submittedName>
        <fullName evidence="4">Cytochrome C biogenesis protein</fullName>
    </submittedName>
</protein>
<proteinExistence type="predicted"/>
<dbReference type="STRING" id="169760.PSTEL_14660"/>
<dbReference type="HOGENOM" id="CLU_042529_11_4_9"/>
<dbReference type="KEGG" id="pste:PSTEL_14660"/>
<dbReference type="InterPro" id="IPR050553">
    <property type="entry name" value="Thioredoxin_ResA/DsbE_sf"/>
</dbReference>
<dbReference type="InterPro" id="IPR000866">
    <property type="entry name" value="AhpC/TSA"/>
</dbReference>
<dbReference type="EMBL" id="CP009286">
    <property type="protein sequence ID" value="AIQ64137.1"/>
    <property type="molecule type" value="Genomic_DNA"/>
</dbReference>
<evidence type="ECO:0000256" key="1">
    <source>
        <dbReference type="ARBA" id="ARBA00023157"/>
    </source>
</evidence>
<dbReference type="Pfam" id="PF00578">
    <property type="entry name" value="AhpC-TSA"/>
    <property type="match status" value="1"/>
</dbReference>
<dbReference type="Gene3D" id="3.40.30.10">
    <property type="entry name" value="Glutaredoxin"/>
    <property type="match status" value="1"/>
</dbReference>
<keyword evidence="5" id="KW-1185">Reference proteome</keyword>
<dbReference type="InterPro" id="IPR013766">
    <property type="entry name" value="Thioredoxin_domain"/>
</dbReference>
<dbReference type="RefSeq" id="WP_038696183.1">
    <property type="nucleotide sequence ID" value="NZ_CP009286.1"/>
</dbReference>
<evidence type="ECO:0000313" key="4">
    <source>
        <dbReference type="EMBL" id="AIQ64137.1"/>
    </source>
</evidence>
<sequence length="184" mass="20953">MKKNWLALLVLIGLVGYGVYDYVTGTTKESKKEQTSASNENQPIGIEKGQRAPNFTLNDLNGNPIQLADYRGKKVLINFWATWCPPCRAEMPHMQQFYEDYQKDTVILGVNLTATEDSPKDVKPFIEEFGLTFPIVMDEEGTLMTDYMVIAYPTTYVLDEQGVIREVFRGAINYEIMQKTVDAF</sequence>
<name>A0A089LT87_9BACL</name>
<keyword evidence="1" id="KW-1015">Disulfide bond</keyword>